<dbReference type="InterPro" id="IPR036163">
    <property type="entry name" value="HMA_dom_sf"/>
</dbReference>
<dbReference type="GO" id="GO:0003700">
    <property type="term" value="F:DNA-binding transcription factor activity"/>
    <property type="evidence" value="ECO:0007669"/>
    <property type="project" value="InterPro"/>
</dbReference>
<dbReference type="Gene3D" id="3.30.70.100">
    <property type="match status" value="1"/>
</dbReference>
<dbReference type="InterPro" id="IPR018060">
    <property type="entry name" value="HTH_AraC"/>
</dbReference>
<evidence type="ECO:0000259" key="4">
    <source>
        <dbReference type="PROSITE" id="PS01124"/>
    </source>
</evidence>
<dbReference type="Gene3D" id="1.10.10.60">
    <property type="entry name" value="Homeodomain-like"/>
    <property type="match status" value="1"/>
</dbReference>
<dbReference type="AlphaFoldDB" id="A0A4Q5LGD1"/>
<feature type="domain" description="HTH araC/xylS-type" evidence="4">
    <location>
        <begin position="115"/>
        <end position="220"/>
    </location>
</feature>
<dbReference type="Proteomes" id="UP000294155">
    <property type="component" value="Unassembled WGS sequence"/>
</dbReference>
<dbReference type="PROSITE" id="PS01124">
    <property type="entry name" value="HTH_ARAC_FAMILY_2"/>
    <property type="match status" value="1"/>
</dbReference>
<dbReference type="SMART" id="SM00342">
    <property type="entry name" value="HTH_ARAC"/>
    <property type="match status" value="1"/>
</dbReference>
<comment type="caution">
    <text evidence="5">The sequence shown here is derived from an EMBL/GenBank/DDBJ whole genome shotgun (WGS) entry which is preliminary data.</text>
</comment>
<gene>
    <name evidence="5" type="ORF">EWM57_01645</name>
</gene>
<name>A0A4Q5LGD1_9BACT</name>
<keyword evidence="3" id="KW-0804">Transcription</keyword>
<dbReference type="SUPFAM" id="SSF55008">
    <property type="entry name" value="HMA, heavy metal-associated domain"/>
    <property type="match status" value="1"/>
</dbReference>
<sequence length="232" mass="26000">MGHHVAGTRAAQSPFCTCHCLFLSSENRSARRCPAGLFIKTPVKTTLLHIKNMVCPRCIEAVRGLLEQAGYRPTEVTLGQAQLDQNTPVDPAAVAPILQEAGFDVLMGRAEQLTEQIKGALGEYLEHLRTARMPLTTSAFLTDRFAATYSHLSKVFSRTANLTIEKYLIRLKIERVKEMLSYGEMTLGEIADQMRYSSGQHLSNQFRQVTGRSVSEFRRDLMPKRLSLDELV</sequence>
<dbReference type="GO" id="GO:0043565">
    <property type="term" value="F:sequence-specific DNA binding"/>
    <property type="evidence" value="ECO:0007669"/>
    <property type="project" value="InterPro"/>
</dbReference>
<evidence type="ECO:0000313" key="6">
    <source>
        <dbReference type="Proteomes" id="UP000294155"/>
    </source>
</evidence>
<keyword evidence="1" id="KW-0805">Transcription regulation</keyword>
<organism evidence="5 6">
    <name type="scientific">Hymenobacter persicinus</name>
    <dbReference type="NCBI Taxonomy" id="2025506"/>
    <lineage>
        <taxon>Bacteria</taxon>
        <taxon>Pseudomonadati</taxon>
        <taxon>Bacteroidota</taxon>
        <taxon>Cytophagia</taxon>
        <taxon>Cytophagales</taxon>
        <taxon>Hymenobacteraceae</taxon>
        <taxon>Hymenobacter</taxon>
    </lineage>
</organism>
<protein>
    <submittedName>
        <fullName evidence="5">AraC family transcriptional regulator</fullName>
    </submittedName>
</protein>
<evidence type="ECO:0000256" key="1">
    <source>
        <dbReference type="ARBA" id="ARBA00023015"/>
    </source>
</evidence>
<dbReference type="Pfam" id="PF12833">
    <property type="entry name" value="HTH_18"/>
    <property type="match status" value="1"/>
</dbReference>
<dbReference type="GO" id="GO:0046872">
    <property type="term" value="F:metal ion binding"/>
    <property type="evidence" value="ECO:0007669"/>
    <property type="project" value="InterPro"/>
</dbReference>
<keyword evidence="6" id="KW-1185">Reference proteome</keyword>
<dbReference type="EMBL" id="SEWE01000002">
    <property type="protein sequence ID" value="RYU84419.1"/>
    <property type="molecule type" value="Genomic_DNA"/>
</dbReference>
<evidence type="ECO:0000313" key="5">
    <source>
        <dbReference type="EMBL" id="RYU84419.1"/>
    </source>
</evidence>
<accession>A0A4Q5LGD1</accession>
<evidence type="ECO:0000256" key="2">
    <source>
        <dbReference type="ARBA" id="ARBA00023125"/>
    </source>
</evidence>
<dbReference type="InterPro" id="IPR009057">
    <property type="entry name" value="Homeodomain-like_sf"/>
</dbReference>
<reference evidence="5 6" key="1">
    <citation type="submission" date="2019-02" db="EMBL/GenBank/DDBJ databases">
        <title>Bacterial novel species isolated from soil.</title>
        <authorList>
            <person name="Jung H.-Y."/>
        </authorList>
    </citation>
    <scope>NUCLEOTIDE SEQUENCE [LARGE SCALE GENOMIC DNA]</scope>
    <source>
        <strain evidence="5 6">1-3-3-3</strain>
    </source>
</reference>
<evidence type="ECO:0000256" key="3">
    <source>
        <dbReference type="ARBA" id="ARBA00023163"/>
    </source>
</evidence>
<dbReference type="OrthoDB" id="952277at2"/>
<keyword evidence="2" id="KW-0238">DNA-binding</keyword>
<dbReference type="PANTHER" id="PTHR43280:SF2">
    <property type="entry name" value="HTH-TYPE TRANSCRIPTIONAL REGULATOR EXSA"/>
    <property type="match status" value="1"/>
</dbReference>
<proteinExistence type="predicted"/>
<dbReference type="PANTHER" id="PTHR43280">
    <property type="entry name" value="ARAC-FAMILY TRANSCRIPTIONAL REGULATOR"/>
    <property type="match status" value="1"/>
</dbReference>
<dbReference type="SUPFAM" id="SSF46689">
    <property type="entry name" value="Homeodomain-like"/>
    <property type="match status" value="1"/>
</dbReference>